<dbReference type="InterPro" id="IPR015854">
    <property type="entry name" value="ABC_transpr_LolD-like"/>
</dbReference>
<dbReference type="InterPro" id="IPR003439">
    <property type="entry name" value="ABC_transporter-like_ATP-bd"/>
</dbReference>
<accession>A0A934KA10</accession>
<dbReference type="EMBL" id="JAEKNR010000253">
    <property type="protein sequence ID" value="MBJ7601574.1"/>
    <property type="molecule type" value="Genomic_DNA"/>
</dbReference>
<proteinExistence type="predicted"/>
<comment type="caution">
    <text evidence="2">The sequence shown here is derived from an EMBL/GenBank/DDBJ whole genome shotgun (WGS) entry which is preliminary data.</text>
</comment>
<dbReference type="GO" id="GO:0005524">
    <property type="term" value="F:ATP binding"/>
    <property type="evidence" value="ECO:0007669"/>
    <property type="project" value="UniProtKB-KW"/>
</dbReference>
<dbReference type="Proteomes" id="UP000612893">
    <property type="component" value="Unassembled WGS sequence"/>
</dbReference>
<dbReference type="InterPro" id="IPR027417">
    <property type="entry name" value="P-loop_NTPase"/>
</dbReference>
<protein>
    <submittedName>
        <fullName evidence="2">ATP-binding cassette domain-containing protein</fullName>
    </submittedName>
</protein>
<feature type="domain" description="ABC transporter" evidence="1">
    <location>
        <begin position="35"/>
        <end position="138"/>
    </location>
</feature>
<dbReference type="PANTHER" id="PTHR24220">
    <property type="entry name" value="IMPORT ATP-BINDING PROTEIN"/>
    <property type="match status" value="1"/>
</dbReference>
<keyword evidence="3" id="KW-1185">Reference proteome</keyword>
<reference evidence="2" key="1">
    <citation type="submission" date="2020-10" db="EMBL/GenBank/DDBJ databases">
        <title>Ca. Dormibacterota MAGs.</title>
        <authorList>
            <person name="Montgomery K."/>
        </authorList>
    </citation>
    <scope>NUCLEOTIDE SEQUENCE [LARGE SCALE GENOMIC DNA]</scope>
    <source>
        <strain evidence="2">SC8812_S17_10</strain>
    </source>
</reference>
<dbReference type="Pfam" id="PF00005">
    <property type="entry name" value="ABC_tran"/>
    <property type="match status" value="1"/>
</dbReference>
<dbReference type="SUPFAM" id="SSF52540">
    <property type="entry name" value="P-loop containing nucleoside triphosphate hydrolases"/>
    <property type="match status" value="1"/>
</dbReference>
<evidence type="ECO:0000313" key="2">
    <source>
        <dbReference type="EMBL" id="MBJ7601574.1"/>
    </source>
</evidence>
<dbReference type="GO" id="GO:0005886">
    <property type="term" value="C:plasma membrane"/>
    <property type="evidence" value="ECO:0007669"/>
    <property type="project" value="TreeGrafter"/>
</dbReference>
<sequence>MTADRAPSGIAVAPLVEVENLSHVYEDAGSSVTALRHVELRLRPGERMAIMGRTGGGKTTLLSILGGLETPTSGRVTVAGHDLTRLSRRERDAFRRRVVGYVWQDAERGLLPELSVLQNVLLPMLAEPASQHQRQRFALQLLEALRL</sequence>
<dbReference type="GO" id="GO:0016887">
    <property type="term" value="F:ATP hydrolysis activity"/>
    <property type="evidence" value="ECO:0007669"/>
    <property type="project" value="InterPro"/>
</dbReference>
<keyword evidence="2" id="KW-0547">Nucleotide-binding</keyword>
<keyword evidence="2" id="KW-0067">ATP-binding</keyword>
<name>A0A934KA10_9BACT</name>
<dbReference type="Gene3D" id="3.40.50.300">
    <property type="entry name" value="P-loop containing nucleotide triphosphate hydrolases"/>
    <property type="match status" value="1"/>
</dbReference>
<dbReference type="GO" id="GO:0022857">
    <property type="term" value="F:transmembrane transporter activity"/>
    <property type="evidence" value="ECO:0007669"/>
    <property type="project" value="TreeGrafter"/>
</dbReference>
<evidence type="ECO:0000313" key="3">
    <source>
        <dbReference type="Proteomes" id="UP000612893"/>
    </source>
</evidence>
<organism evidence="2 3">
    <name type="scientific">Candidatus Nephthysia bennettiae</name>
    <dbReference type="NCBI Taxonomy" id="3127016"/>
    <lineage>
        <taxon>Bacteria</taxon>
        <taxon>Bacillati</taxon>
        <taxon>Candidatus Dormiibacterota</taxon>
        <taxon>Candidatus Dormibacteria</taxon>
        <taxon>Candidatus Dormibacterales</taxon>
        <taxon>Candidatus Dormibacteraceae</taxon>
        <taxon>Candidatus Nephthysia</taxon>
    </lineage>
</organism>
<evidence type="ECO:0000259" key="1">
    <source>
        <dbReference type="Pfam" id="PF00005"/>
    </source>
</evidence>
<gene>
    <name evidence="2" type="ORF">JF922_26300</name>
</gene>
<dbReference type="AlphaFoldDB" id="A0A934KA10"/>
<dbReference type="RefSeq" id="WP_338205855.1">
    <property type="nucleotide sequence ID" value="NZ_JAEKNR010000253.1"/>
</dbReference>